<sequence length="117" mass="12985">SSSGGGGGSSVSVAPPVGPQTEPQGLCHAEDAAEHEQMKARRQRQRQRRDDGPEAAHAHTRQQRPHRMGRSERRVPVRDGRRCRRDHGENRTIGHSESQRTSATPRTTTLARKPQIT</sequence>
<feature type="compositionally biased region" description="Basic and acidic residues" evidence="1">
    <location>
        <begin position="28"/>
        <end position="39"/>
    </location>
</feature>
<feature type="non-terminal residue" evidence="2">
    <location>
        <position position="117"/>
    </location>
</feature>
<dbReference type="EMBL" id="JAMKFB020000019">
    <property type="protein sequence ID" value="KAL0167205.1"/>
    <property type="molecule type" value="Genomic_DNA"/>
</dbReference>
<evidence type="ECO:0000313" key="3">
    <source>
        <dbReference type="Proteomes" id="UP001529510"/>
    </source>
</evidence>
<name>A0ABD0P087_CIRMR</name>
<protein>
    <submittedName>
        <fullName evidence="2">Uncharacterized protein</fullName>
    </submittedName>
</protein>
<accession>A0ABD0P087</accession>
<comment type="caution">
    <text evidence="2">The sequence shown here is derived from an EMBL/GenBank/DDBJ whole genome shotgun (WGS) entry which is preliminary data.</text>
</comment>
<feature type="compositionally biased region" description="Polar residues" evidence="1">
    <location>
        <begin position="99"/>
        <end position="117"/>
    </location>
</feature>
<evidence type="ECO:0000313" key="2">
    <source>
        <dbReference type="EMBL" id="KAL0167205.1"/>
    </source>
</evidence>
<dbReference type="Proteomes" id="UP001529510">
    <property type="component" value="Unassembled WGS sequence"/>
</dbReference>
<reference evidence="2 3" key="1">
    <citation type="submission" date="2024-05" db="EMBL/GenBank/DDBJ databases">
        <title>Genome sequencing and assembly of Indian major carp, Cirrhinus mrigala (Hamilton, 1822).</title>
        <authorList>
            <person name="Mohindra V."/>
            <person name="Chowdhury L.M."/>
            <person name="Lal K."/>
            <person name="Jena J.K."/>
        </authorList>
    </citation>
    <scope>NUCLEOTIDE SEQUENCE [LARGE SCALE GENOMIC DNA]</scope>
    <source>
        <strain evidence="2">CM1030</strain>
        <tissue evidence="2">Blood</tissue>
    </source>
</reference>
<feature type="compositionally biased region" description="Basic and acidic residues" evidence="1">
    <location>
        <begin position="69"/>
        <end position="98"/>
    </location>
</feature>
<organism evidence="2 3">
    <name type="scientific">Cirrhinus mrigala</name>
    <name type="common">Mrigala</name>
    <dbReference type="NCBI Taxonomy" id="683832"/>
    <lineage>
        <taxon>Eukaryota</taxon>
        <taxon>Metazoa</taxon>
        <taxon>Chordata</taxon>
        <taxon>Craniata</taxon>
        <taxon>Vertebrata</taxon>
        <taxon>Euteleostomi</taxon>
        <taxon>Actinopterygii</taxon>
        <taxon>Neopterygii</taxon>
        <taxon>Teleostei</taxon>
        <taxon>Ostariophysi</taxon>
        <taxon>Cypriniformes</taxon>
        <taxon>Cyprinidae</taxon>
        <taxon>Labeoninae</taxon>
        <taxon>Labeonini</taxon>
        <taxon>Cirrhinus</taxon>
    </lineage>
</organism>
<feature type="compositionally biased region" description="Basic and acidic residues" evidence="1">
    <location>
        <begin position="48"/>
        <end position="57"/>
    </location>
</feature>
<gene>
    <name evidence="2" type="ORF">M9458_039049</name>
</gene>
<dbReference type="AlphaFoldDB" id="A0ABD0P087"/>
<proteinExistence type="predicted"/>
<feature type="compositionally biased region" description="Basic residues" evidence="1">
    <location>
        <begin position="58"/>
        <end position="68"/>
    </location>
</feature>
<feature type="region of interest" description="Disordered" evidence="1">
    <location>
        <begin position="1"/>
        <end position="117"/>
    </location>
</feature>
<keyword evidence="3" id="KW-1185">Reference proteome</keyword>
<evidence type="ECO:0000256" key="1">
    <source>
        <dbReference type="SAM" id="MobiDB-lite"/>
    </source>
</evidence>
<feature type="non-terminal residue" evidence="2">
    <location>
        <position position="1"/>
    </location>
</feature>